<gene>
    <name evidence="1" type="ORF">DPEC_G00250380</name>
</gene>
<reference evidence="1" key="1">
    <citation type="submission" date="2021-05" db="EMBL/GenBank/DDBJ databases">
        <authorList>
            <person name="Pan Q."/>
            <person name="Jouanno E."/>
            <person name="Zahm M."/>
            <person name="Klopp C."/>
            <person name="Cabau C."/>
            <person name="Louis A."/>
            <person name="Berthelot C."/>
            <person name="Parey E."/>
            <person name="Roest Crollius H."/>
            <person name="Montfort J."/>
            <person name="Robinson-Rechavi M."/>
            <person name="Bouchez O."/>
            <person name="Lampietro C."/>
            <person name="Lopez Roques C."/>
            <person name="Donnadieu C."/>
            <person name="Postlethwait J."/>
            <person name="Bobe J."/>
            <person name="Dillon D."/>
            <person name="Chandos A."/>
            <person name="von Hippel F."/>
            <person name="Guiguen Y."/>
        </authorList>
    </citation>
    <scope>NUCLEOTIDE SEQUENCE</scope>
    <source>
        <strain evidence="1">YG-Jan2019</strain>
    </source>
</reference>
<keyword evidence="2" id="KW-1185">Reference proteome</keyword>
<evidence type="ECO:0000313" key="2">
    <source>
        <dbReference type="Proteomes" id="UP001157502"/>
    </source>
</evidence>
<name>A0ACC2FT46_DALPE</name>
<dbReference type="EMBL" id="CM055749">
    <property type="protein sequence ID" value="KAJ7994525.1"/>
    <property type="molecule type" value="Genomic_DNA"/>
</dbReference>
<comment type="caution">
    <text evidence="1">The sequence shown here is derived from an EMBL/GenBank/DDBJ whole genome shotgun (WGS) entry which is preliminary data.</text>
</comment>
<proteinExistence type="predicted"/>
<accession>A0ACC2FT46</accession>
<sequence>MTSQENEFVSFNVGGCLFSIPLNRLSHLQHSVLYTDTAVDQNQRLFIDRDGCTFRHVHYYLQTGKLATTCVSELNILYELTASLRLTSLLQAIENLQSGKHFLRARPVDLQVTERATLNYWKTRICNTRQSEPIANPMSSVHDAVPLGLLGTPLVDGDEEVLYCFVPMETVRLYPVLVTADNLLWLCDDLVVIECDSPLFRFIANYLRTGKLLLPEEFSEYGRLTQEATVTGMTDFIQVLQTLPDVTPTTDLIGDSSLNPDGCQRMKQQTTPRPLYVMTFDLLVRYQDSALGQLCVHSNMEGSRLHISGNGVVFRHVENWLGVSRLPLTERQGDLQGLCQYLDMQNEAYHAFREALGECLWRTGTNGGSSSTGPWSASVTTFTVCKVVKVYVGTHWYATYFRTLLKHPELLSNPRKSSWIAYGQSLHIVADGSMFRHVLNFLRCGCLLLPSGFSEWRLLCHEVEDFQIPALKRALEDSPDYRAWCSSEKQAISYRPRSAQSELVHNQDHNGFVGFGFGEPLQESMHVSASPTDAAIPSVDSLISGVEENWSVVEPNPPLVITEDRGQRKEPSQQLPIAHPNPELFMLDITSKPPASTARGASGALSDISDIFQWMIRREEAPLERLAHLLEAFKSGLNTQLCGMPPRLPGCGRTHFNSTGLNSYSPPPDLLHPPALARLSVLATSLTSQVLQRVAPGTSTVGDSPKQRTVKSTTRSGVDQVPWCGPASRGYVFPVPGCVLPVRGCVLRVDHPPVLGRGTAGGYFTQSLIYTASPQHTGQHTGYQAQQDRNEKVHLKNVAFAWFNMSWEEMVFGRQCHGFLTGLILDSQRLHDFKDFTLNMANLVYGLWTGQMKADVFVSEMVRTLCCEKQDRSIEGLQQWVEFALPLAWRYTECLEQLDGEHCHTVTLFPHDKTTDPQSTAQPDEGQQ</sequence>
<evidence type="ECO:0000313" key="1">
    <source>
        <dbReference type="EMBL" id="KAJ7994525.1"/>
    </source>
</evidence>
<dbReference type="Proteomes" id="UP001157502">
    <property type="component" value="Chromosome 22"/>
</dbReference>
<protein>
    <submittedName>
        <fullName evidence="1">Uncharacterized protein</fullName>
    </submittedName>
</protein>
<organism evidence="1 2">
    <name type="scientific">Dallia pectoralis</name>
    <name type="common">Alaska blackfish</name>
    <dbReference type="NCBI Taxonomy" id="75939"/>
    <lineage>
        <taxon>Eukaryota</taxon>
        <taxon>Metazoa</taxon>
        <taxon>Chordata</taxon>
        <taxon>Craniata</taxon>
        <taxon>Vertebrata</taxon>
        <taxon>Euteleostomi</taxon>
        <taxon>Actinopterygii</taxon>
        <taxon>Neopterygii</taxon>
        <taxon>Teleostei</taxon>
        <taxon>Protacanthopterygii</taxon>
        <taxon>Esociformes</taxon>
        <taxon>Umbridae</taxon>
        <taxon>Dallia</taxon>
    </lineage>
</organism>